<feature type="region of interest" description="Disordered" evidence="6">
    <location>
        <begin position="139"/>
        <end position="158"/>
    </location>
</feature>
<evidence type="ECO:0000256" key="2">
    <source>
        <dbReference type="ARBA" id="ARBA00010274"/>
    </source>
</evidence>
<dbReference type="Proteomes" id="UP001372338">
    <property type="component" value="Unassembled WGS sequence"/>
</dbReference>
<dbReference type="InterPro" id="IPR003175">
    <property type="entry name" value="CDI_dom"/>
</dbReference>
<feature type="region of interest" description="Disordered" evidence="6">
    <location>
        <begin position="61"/>
        <end position="100"/>
    </location>
</feature>
<evidence type="ECO:0000256" key="1">
    <source>
        <dbReference type="ARBA" id="ARBA00004642"/>
    </source>
</evidence>
<dbReference type="GO" id="GO:0004861">
    <property type="term" value="F:cyclin-dependent protein serine/threonine kinase inhibitor activity"/>
    <property type="evidence" value="ECO:0007669"/>
    <property type="project" value="UniProtKB-UniRule"/>
</dbReference>
<protein>
    <recommendedName>
        <fullName evidence="5">Cyclin-dependent kinase inhibitor</fullName>
    </recommendedName>
</protein>
<gene>
    <name evidence="8" type="ORF">RIF29_29375</name>
</gene>
<comment type="caution">
    <text evidence="8">The sequence shown here is derived from an EMBL/GenBank/DDBJ whole genome shotgun (WGS) entry which is preliminary data.</text>
</comment>
<sequence>MGKYMKKSRTAGGDVAVFVDVTSHLGVRTRANSLRLPPSPPQIPDGSSYMQLRSRRLLLKLPPQPRKESCVANSRLKDEGSAKTASSSSSQSHGKMETLFGGEENGDFGMEGSFGENFLEVEGSRDRSTRESTPCSLIRDSNAITTPGSTTRQRTHQINHEHVQRNIPTAYEIEEFFAYAERQQQAMFMEKYNFDIVNDVPLPGRYEWVPVLH</sequence>
<evidence type="ECO:0000256" key="4">
    <source>
        <dbReference type="ARBA" id="ARBA00023306"/>
    </source>
</evidence>
<evidence type="ECO:0000313" key="9">
    <source>
        <dbReference type="Proteomes" id="UP001372338"/>
    </source>
</evidence>
<dbReference type="EMBL" id="JAYWIO010000006">
    <property type="protein sequence ID" value="KAK7255946.1"/>
    <property type="molecule type" value="Genomic_DNA"/>
</dbReference>
<evidence type="ECO:0000256" key="6">
    <source>
        <dbReference type="SAM" id="MobiDB-lite"/>
    </source>
</evidence>
<keyword evidence="9" id="KW-1185">Reference proteome</keyword>
<dbReference type="GO" id="GO:0005654">
    <property type="term" value="C:nucleoplasm"/>
    <property type="evidence" value="ECO:0007669"/>
    <property type="project" value="UniProtKB-SubCell"/>
</dbReference>
<dbReference type="AlphaFoldDB" id="A0AAN9EGT3"/>
<feature type="domain" description="Cyclin-dependent kinase inhibitor" evidence="7">
    <location>
        <begin position="165"/>
        <end position="211"/>
    </location>
</feature>
<accession>A0AAN9EGT3</accession>
<keyword evidence="3 5" id="KW-0649">Protein kinase inhibitor</keyword>
<dbReference type="Pfam" id="PF02234">
    <property type="entry name" value="CDI"/>
    <property type="match status" value="1"/>
</dbReference>
<dbReference type="PANTHER" id="PTHR46776">
    <property type="entry name" value="CYCLIN-DEPENDENT KINASE INHIBITOR 4-RELATED"/>
    <property type="match status" value="1"/>
</dbReference>
<evidence type="ECO:0000313" key="8">
    <source>
        <dbReference type="EMBL" id="KAK7255946.1"/>
    </source>
</evidence>
<comment type="subcellular location">
    <subcellularLocation>
        <location evidence="1">Nucleus</location>
        <location evidence="1">Nucleoplasm</location>
    </subcellularLocation>
</comment>
<organism evidence="8 9">
    <name type="scientific">Crotalaria pallida</name>
    <name type="common">Smooth rattlebox</name>
    <name type="synonym">Crotalaria striata</name>
    <dbReference type="NCBI Taxonomy" id="3830"/>
    <lineage>
        <taxon>Eukaryota</taxon>
        <taxon>Viridiplantae</taxon>
        <taxon>Streptophyta</taxon>
        <taxon>Embryophyta</taxon>
        <taxon>Tracheophyta</taxon>
        <taxon>Spermatophyta</taxon>
        <taxon>Magnoliopsida</taxon>
        <taxon>eudicotyledons</taxon>
        <taxon>Gunneridae</taxon>
        <taxon>Pentapetalae</taxon>
        <taxon>rosids</taxon>
        <taxon>fabids</taxon>
        <taxon>Fabales</taxon>
        <taxon>Fabaceae</taxon>
        <taxon>Papilionoideae</taxon>
        <taxon>50 kb inversion clade</taxon>
        <taxon>genistoids sensu lato</taxon>
        <taxon>core genistoids</taxon>
        <taxon>Crotalarieae</taxon>
        <taxon>Crotalaria</taxon>
    </lineage>
</organism>
<feature type="compositionally biased region" description="Basic and acidic residues" evidence="6">
    <location>
        <begin position="65"/>
        <end position="81"/>
    </location>
</feature>
<dbReference type="PIRSF" id="PIRSF017811">
    <property type="entry name" value="CDK_inhib_pln"/>
    <property type="match status" value="1"/>
</dbReference>
<evidence type="ECO:0000256" key="5">
    <source>
        <dbReference type="PIRNR" id="PIRNR017811"/>
    </source>
</evidence>
<comment type="similarity">
    <text evidence="2 5">Belongs to the CDI family. ICK/KRP subfamily.</text>
</comment>
<feature type="compositionally biased region" description="Polar residues" evidence="6">
    <location>
        <begin position="142"/>
        <end position="152"/>
    </location>
</feature>
<keyword evidence="4" id="KW-0131">Cell cycle</keyword>
<dbReference type="InterPro" id="IPR044275">
    <property type="entry name" value="KRP"/>
</dbReference>
<proteinExistence type="inferred from homology"/>
<evidence type="ECO:0000256" key="3">
    <source>
        <dbReference type="ARBA" id="ARBA00023013"/>
    </source>
</evidence>
<reference evidence="8 9" key="1">
    <citation type="submission" date="2024-01" db="EMBL/GenBank/DDBJ databases">
        <title>The genomes of 5 underutilized Papilionoideae crops provide insights into root nodulation and disease resistanc.</title>
        <authorList>
            <person name="Yuan L."/>
        </authorList>
    </citation>
    <scope>NUCLEOTIDE SEQUENCE [LARGE SCALE GENOMIC DNA]</scope>
    <source>
        <strain evidence="8">ZHUSHIDOU_FW_LH</strain>
        <tissue evidence="8">Leaf</tissue>
    </source>
</reference>
<dbReference type="Gene3D" id="4.10.365.10">
    <property type="entry name" value="p27"/>
    <property type="match status" value="1"/>
</dbReference>
<dbReference type="InterPro" id="IPR044898">
    <property type="entry name" value="CDI_dom_sf"/>
</dbReference>
<dbReference type="GO" id="GO:0051726">
    <property type="term" value="P:regulation of cell cycle"/>
    <property type="evidence" value="ECO:0007669"/>
    <property type="project" value="InterPro"/>
</dbReference>
<evidence type="ECO:0000259" key="7">
    <source>
        <dbReference type="Pfam" id="PF02234"/>
    </source>
</evidence>
<name>A0AAN9EGT3_CROPI</name>